<evidence type="ECO:0000313" key="2">
    <source>
        <dbReference type="Proteomes" id="UP000595618"/>
    </source>
</evidence>
<dbReference type="AlphaFoldDB" id="A0A7T5UQK7"/>
<name>A0A7T5UQK7_9BACT</name>
<reference evidence="1 2" key="1">
    <citation type="submission" date="2020-07" db="EMBL/GenBank/DDBJ databases">
        <title>Huge and variable diversity of episymbiotic CPR bacteria and DPANN archaea in groundwater ecosystems.</title>
        <authorList>
            <person name="He C.Y."/>
            <person name="Keren R."/>
            <person name="Whittaker M."/>
            <person name="Farag I.F."/>
            <person name="Doudna J."/>
            <person name="Cate J.H.D."/>
            <person name="Banfield J.F."/>
        </authorList>
    </citation>
    <scope>NUCLEOTIDE SEQUENCE [LARGE SCALE GENOMIC DNA]</scope>
    <source>
        <strain evidence="1">NC_groundwater_541_Ag_S-0.1um_46_50</strain>
    </source>
</reference>
<accession>A0A7T5UQK7</accession>
<sequence length="76" mass="8750">MVTDRMVFAVTAQAGSGMELNQLYVELSQAIAEILHRHGYYLETAGRRAVFQSTQENIEEPLSEKDWQYLNMRTIV</sequence>
<proteinExistence type="predicted"/>
<gene>
    <name evidence="1" type="ORF">HYW89_04730</name>
</gene>
<dbReference type="EMBL" id="CP066690">
    <property type="protein sequence ID" value="QQG45271.1"/>
    <property type="molecule type" value="Genomic_DNA"/>
</dbReference>
<evidence type="ECO:0000313" key="1">
    <source>
        <dbReference type="EMBL" id="QQG45271.1"/>
    </source>
</evidence>
<dbReference type="Proteomes" id="UP000595618">
    <property type="component" value="Chromosome"/>
</dbReference>
<protein>
    <submittedName>
        <fullName evidence="1">Uncharacterized protein</fullName>
    </submittedName>
</protein>
<organism evidence="1 2">
    <name type="scientific">Candidatus Sungiibacteriota bacterium</name>
    <dbReference type="NCBI Taxonomy" id="2750080"/>
    <lineage>
        <taxon>Bacteria</taxon>
        <taxon>Candidatus Sungiibacteriota</taxon>
    </lineage>
</organism>